<protein>
    <submittedName>
        <fullName evidence="3">Uncharacterized protein</fullName>
    </submittedName>
</protein>
<evidence type="ECO:0000256" key="1">
    <source>
        <dbReference type="SAM" id="MobiDB-lite"/>
    </source>
</evidence>
<dbReference type="Proteomes" id="UP000266841">
    <property type="component" value="Unassembled WGS sequence"/>
</dbReference>
<organism evidence="3 4">
    <name type="scientific">Thalassiosira oceanica</name>
    <name type="common">Marine diatom</name>
    <dbReference type="NCBI Taxonomy" id="159749"/>
    <lineage>
        <taxon>Eukaryota</taxon>
        <taxon>Sar</taxon>
        <taxon>Stramenopiles</taxon>
        <taxon>Ochrophyta</taxon>
        <taxon>Bacillariophyta</taxon>
        <taxon>Coscinodiscophyceae</taxon>
        <taxon>Thalassiosirophycidae</taxon>
        <taxon>Thalassiosirales</taxon>
        <taxon>Thalassiosiraceae</taxon>
        <taxon>Thalassiosira</taxon>
    </lineage>
</organism>
<feature type="region of interest" description="Disordered" evidence="1">
    <location>
        <begin position="50"/>
        <end position="128"/>
    </location>
</feature>
<accession>K0SX73</accession>
<comment type="caution">
    <text evidence="3">The sequence shown here is derived from an EMBL/GenBank/DDBJ whole genome shotgun (WGS) entry which is preliminary data.</text>
</comment>
<feature type="compositionally biased region" description="Basic and acidic residues" evidence="1">
    <location>
        <begin position="591"/>
        <end position="600"/>
    </location>
</feature>
<dbReference type="eggNOG" id="ENOG502RJX3">
    <property type="taxonomic scope" value="Eukaryota"/>
</dbReference>
<dbReference type="AlphaFoldDB" id="K0SX73"/>
<evidence type="ECO:0000313" key="3">
    <source>
        <dbReference type="EMBL" id="EJK69549.1"/>
    </source>
</evidence>
<feature type="region of interest" description="Disordered" evidence="1">
    <location>
        <begin position="590"/>
        <end position="663"/>
    </location>
</feature>
<keyword evidence="2" id="KW-0812">Transmembrane</keyword>
<proteinExistence type="predicted"/>
<feature type="compositionally biased region" description="Acidic residues" evidence="1">
    <location>
        <begin position="654"/>
        <end position="663"/>
    </location>
</feature>
<evidence type="ECO:0000256" key="2">
    <source>
        <dbReference type="SAM" id="Phobius"/>
    </source>
</evidence>
<name>K0SX73_THAOC</name>
<keyword evidence="2" id="KW-0472">Membrane</keyword>
<feature type="transmembrane region" description="Helical" evidence="2">
    <location>
        <begin position="421"/>
        <end position="444"/>
    </location>
</feature>
<sequence length="663" mass="72264">MFEDELKKLQNEVEKLQTKLAEDGDIDPETLIELEKLKNTLQMFENELLKGEDGKIDVQGEDQTEDEGQTSKIDAEDEDQTSTVESSKPAAGSSTPETVGSEAPAVESPATISVSDPTADETVDVESPTLTTTVAQEEVLSSTPTTFNVTTTTAPANEQSAITTAQTSSTAISTQVTSITTTSSALQTPAPVPQTVNDWDHADHSCLTLELKQNGNALESGSSSEMTITYDYDLRTIMPLDGETLSSFENYIASDVAMNSCFLRRHLVEHSKKLLRGNRRSTSLIVRGFSSNPVDTNLDDQYECTIPSEESTSVCTPMRGQMTVFFDVFAEVCDQDALQKVSDELESEVLFQIQEGMESDTYTEASDNIVETVYIGPRQRGTVQSTSRRLVTCSLSPNEYTDASESAIVKPPSEGNSSSNLLYIVTTVICVSVILALLLAFLAIRRSRRRKQLFSRGPEIDKNQPDSPKTQAPMIVEIPQPIDDYEQQLLPSPVKLDMRSICSDESSSASALTESHEYKERASRYGDLYGGSYGDGGMELLQNISNLSSKEDQIFDKVSSMLANGRDEADPGGKVSHIAAIGAMSKLVTEGSHDDSRVSDDLMPGFSSSPQNSYQSIDKVDSQASENFDYSMVANSNDDEEGRESPNVSPMPSIEEESVGEEK</sequence>
<reference evidence="3 4" key="1">
    <citation type="journal article" date="2012" name="Genome Biol.">
        <title>Genome and low-iron response of an oceanic diatom adapted to chronic iron limitation.</title>
        <authorList>
            <person name="Lommer M."/>
            <person name="Specht M."/>
            <person name="Roy A.S."/>
            <person name="Kraemer L."/>
            <person name="Andreson R."/>
            <person name="Gutowska M.A."/>
            <person name="Wolf J."/>
            <person name="Bergner S.V."/>
            <person name="Schilhabel M.B."/>
            <person name="Klostermeier U.C."/>
            <person name="Beiko R.G."/>
            <person name="Rosenstiel P."/>
            <person name="Hippler M."/>
            <person name="Laroche J."/>
        </authorList>
    </citation>
    <scope>NUCLEOTIDE SEQUENCE [LARGE SCALE GENOMIC DNA]</scope>
    <source>
        <strain evidence="3 4">CCMP1005</strain>
    </source>
</reference>
<keyword evidence="4" id="KW-1185">Reference proteome</keyword>
<feature type="compositionally biased region" description="Acidic residues" evidence="1">
    <location>
        <begin position="59"/>
        <end position="68"/>
    </location>
</feature>
<gene>
    <name evidence="3" type="ORF">THAOC_09181</name>
</gene>
<feature type="compositionally biased region" description="Polar residues" evidence="1">
    <location>
        <begin position="606"/>
        <end position="636"/>
    </location>
</feature>
<evidence type="ECO:0000313" key="4">
    <source>
        <dbReference type="Proteomes" id="UP000266841"/>
    </source>
</evidence>
<dbReference type="EMBL" id="AGNL01009904">
    <property type="protein sequence ID" value="EJK69549.1"/>
    <property type="molecule type" value="Genomic_DNA"/>
</dbReference>
<keyword evidence="2" id="KW-1133">Transmembrane helix</keyword>
<feature type="compositionally biased region" description="Polar residues" evidence="1">
    <location>
        <begin position="81"/>
        <end position="98"/>
    </location>
</feature>